<comment type="caution">
    <text evidence="2">The sequence shown here is derived from an EMBL/GenBank/DDBJ whole genome shotgun (WGS) entry which is preliminary data.</text>
</comment>
<evidence type="ECO:0000313" key="3">
    <source>
        <dbReference type="Proteomes" id="UP001172155"/>
    </source>
</evidence>
<feature type="region of interest" description="Disordered" evidence="1">
    <location>
        <begin position="132"/>
        <end position="153"/>
    </location>
</feature>
<dbReference type="EMBL" id="JAUKUD010000001">
    <property type="protein sequence ID" value="KAK0755159.1"/>
    <property type="molecule type" value="Genomic_DNA"/>
</dbReference>
<evidence type="ECO:0000256" key="1">
    <source>
        <dbReference type="SAM" id="MobiDB-lite"/>
    </source>
</evidence>
<gene>
    <name evidence="2" type="ORF">B0T18DRAFT_54397</name>
</gene>
<dbReference type="Proteomes" id="UP001172155">
    <property type="component" value="Unassembled WGS sequence"/>
</dbReference>
<name>A0AA40KDH2_9PEZI</name>
<accession>A0AA40KDH2</accession>
<protein>
    <submittedName>
        <fullName evidence="2">Uncharacterized protein</fullName>
    </submittedName>
</protein>
<dbReference type="AlphaFoldDB" id="A0AA40KDH2"/>
<reference evidence="2" key="1">
    <citation type="submission" date="2023-06" db="EMBL/GenBank/DDBJ databases">
        <title>Genome-scale phylogeny and comparative genomics of the fungal order Sordariales.</title>
        <authorList>
            <consortium name="Lawrence Berkeley National Laboratory"/>
            <person name="Hensen N."/>
            <person name="Bonometti L."/>
            <person name="Westerberg I."/>
            <person name="Brannstrom I.O."/>
            <person name="Guillou S."/>
            <person name="Cros-Aarteil S."/>
            <person name="Calhoun S."/>
            <person name="Haridas S."/>
            <person name="Kuo A."/>
            <person name="Mondo S."/>
            <person name="Pangilinan J."/>
            <person name="Riley R."/>
            <person name="LaButti K."/>
            <person name="Andreopoulos B."/>
            <person name="Lipzen A."/>
            <person name="Chen C."/>
            <person name="Yanf M."/>
            <person name="Daum C."/>
            <person name="Ng V."/>
            <person name="Clum A."/>
            <person name="Steindorff A."/>
            <person name="Ohm R."/>
            <person name="Martin F."/>
            <person name="Silar P."/>
            <person name="Natvig D."/>
            <person name="Lalanne C."/>
            <person name="Gautier V."/>
            <person name="Ament-velasquez S.L."/>
            <person name="Kruys A."/>
            <person name="Hutchinson M.I."/>
            <person name="Powell A.J."/>
            <person name="Barry K."/>
            <person name="Miller A.N."/>
            <person name="Grigoriev I.V."/>
            <person name="Debuchy R."/>
            <person name="Gladieux P."/>
            <person name="Thoren M.H."/>
            <person name="Johannesson H."/>
        </authorList>
    </citation>
    <scope>NUCLEOTIDE SEQUENCE</scope>
    <source>
        <strain evidence="2">SMH3187-1</strain>
    </source>
</reference>
<proteinExistence type="predicted"/>
<keyword evidence="3" id="KW-1185">Reference proteome</keyword>
<organism evidence="2 3">
    <name type="scientific">Schizothecium vesticola</name>
    <dbReference type="NCBI Taxonomy" id="314040"/>
    <lineage>
        <taxon>Eukaryota</taxon>
        <taxon>Fungi</taxon>
        <taxon>Dikarya</taxon>
        <taxon>Ascomycota</taxon>
        <taxon>Pezizomycotina</taxon>
        <taxon>Sordariomycetes</taxon>
        <taxon>Sordariomycetidae</taxon>
        <taxon>Sordariales</taxon>
        <taxon>Schizotheciaceae</taxon>
        <taxon>Schizothecium</taxon>
    </lineage>
</organism>
<sequence>MTKKTKLCARPFAWQVGMVAGSPSLPLSGPRDRARDIWGAPTSSSSAPQPRPSGVTKAESRRFHPLFPHQPFHRLPISCTLVFRFQPPRQTPPFQSATAFASPTRRRRSESAISIQQFAPAVNSARKFHPATLHPRHKSPPGSIGTDYPPKPPLFSPTSATLAALIHNGAHETQQ</sequence>
<evidence type="ECO:0000313" key="2">
    <source>
        <dbReference type="EMBL" id="KAK0755159.1"/>
    </source>
</evidence>
<feature type="region of interest" description="Disordered" evidence="1">
    <location>
        <begin position="20"/>
        <end position="58"/>
    </location>
</feature>